<feature type="compositionally biased region" description="Basic residues" evidence="4">
    <location>
        <begin position="354"/>
        <end position="366"/>
    </location>
</feature>
<feature type="compositionally biased region" description="Low complexity" evidence="4">
    <location>
        <begin position="1"/>
        <end position="34"/>
    </location>
</feature>
<reference evidence="5" key="1">
    <citation type="journal article" date="2021" name="Open Biol.">
        <title>Shared evolutionary footprints suggest mitochondrial oxidative damage underlies multiple complex I losses in fungi.</title>
        <authorList>
            <person name="Schikora-Tamarit M.A."/>
            <person name="Marcet-Houben M."/>
            <person name="Nosek J."/>
            <person name="Gabaldon T."/>
        </authorList>
    </citation>
    <scope>NUCLEOTIDE SEQUENCE</scope>
    <source>
        <strain evidence="5">CBS2887</strain>
    </source>
</reference>
<accession>A0A9P8PX71</accession>
<dbReference type="InterPro" id="IPR005225">
    <property type="entry name" value="Small_GTP-bd"/>
</dbReference>
<dbReference type="SMART" id="SM00173">
    <property type="entry name" value="RAS"/>
    <property type="match status" value="1"/>
</dbReference>
<dbReference type="NCBIfam" id="TIGR00231">
    <property type="entry name" value="small_GTP"/>
    <property type="match status" value="1"/>
</dbReference>
<dbReference type="InterPro" id="IPR001806">
    <property type="entry name" value="Small_GTPase"/>
</dbReference>
<evidence type="ECO:0000256" key="3">
    <source>
        <dbReference type="ARBA" id="ARBA00046278"/>
    </source>
</evidence>
<feature type="compositionally biased region" description="Basic residues" evidence="4">
    <location>
        <begin position="35"/>
        <end position="46"/>
    </location>
</feature>
<evidence type="ECO:0000256" key="4">
    <source>
        <dbReference type="SAM" id="MobiDB-lite"/>
    </source>
</evidence>
<feature type="region of interest" description="Disordered" evidence="4">
    <location>
        <begin position="1"/>
        <end position="103"/>
    </location>
</feature>
<name>A0A9P8PX71_WICPI</name>
<evidence type="ECO:0000256" key="1">
    <source>
        <dbReference type="ARBA" id="ARBA00022741"/>
    </source>
</evidence>
<feature type="compositionally biased region" description="Low complexity" evidence="4">
    <location>
        <begin position="89"/>
        <end position="103"/>
    </location>
</feature>
<organism evidence="5 6">
    <name type="scientific">Wickerhamomyces pijperi</name>
    <name type="common">Yeast</name>
    <name type="synonym">Pichia pijperi</name>
    <dbReference type="NCBI Taxonomy" id="599730"/>
    <lineage>
        <taxon>Eukaryota</taxon>
        <taxon>Fungi</taxon>
        <taxon>Dikarya</taxon>
        <taxon>Ascomycota</taxon>
        <taxon>Saccharomycotina</taxon>
        <taxon>Saccharomycetes</taxon>
        <taxon>Phaffomycetales</taxon>
        <taxon>Wickerhamomycetaceae</taxon>
        <taxon>Wickerhamomyces</taxon>
    </lineage>
</organism>
<dbReference type="SMART" id="SM00174">
    <property type="entry name" value="RHO"/>
    <property type="match status" value="1"/>
</dbReference>
<dbReference type="GO" id="GO:0003924">
    <property type="term" value="F:GTPase activity"/>
    <property type="evidence" value="ECO:0007669"/>
    <property type="project" value="InterPro"/>
</dbReference>
<dbReference type="PRINTS" id="PR00449">
    <property type="entry name" value="RASTRNSFRMNG"/>
</dbReference>
<evidence type="ECO:0000256" key="2">
    <source>
        <dbReference type="ARBA" id="ARBA00023134"/>
    </source>
</evidence>
<proteinExistence type="predicted"/>
<evidence type="ECO:0000313" key="6">
    <source>
        <dbReference type="Proteomes" id="UP000774326"/>
    </source>
</evidence>
<dbReference type="Pfam" id="PF00071">
    <property type="entry name" value="Ras"/>
    <property type="match status" value="1"/>
</dbReference>
<gene>
    <name evidence="5" type="ORF">WICPIJ_008700</name>
</gene>
<dbReference type="CDD" id="cd00154">
    <property type="entry name" value="Rab"/>
    <property type="match status" value="1"/>
</dbReference>
<dbReference type="Gene3D" id="3.40.50.300">
    <property type="entry name" value="P-loop containing nucleotide triphosphate hydrolases"/>
    <property type="match status" value="1"/>
</dbReference>
<dbReference type="InterPro" id="IPR027417">
    <property type="entry name" value="P-loop_NTPase"/>
</dbReference>
<comment type="subcellular location">
    <subcellularLocation>
        <location evidence="3">Endomembrane system</location>
        <topology evidence="3">Lipid-anchor</topology>
        <orientation evidence="3">Cytoplasmic side</orientation>
    </subcellularLocation>
</comment>
<dbReference type="GO" id="GO:0005525">
    <property type="term" value="F:GTP binding"/>
    <property type="evidence" value="ECO:0007669"/>
    <property type="project" value="UniProtKB-KW"/>
</dbReference>
<reference evidence="5" key="2">
    <citation type="submission" date="2021-01" db="EMBL/GenBank/DDBJ databases">
        <authorList>
            <person name="Schikora-Tamarit M.A."/>
        </authorList>
    </citation>
    <scope>NUCLEOTIDE SEQUENCE</scope>
    <source>
        <strain evidence="5">CBS2887</strain>
    </source>
</reference>
<dbReference type="EMBL" id="JAEUBG010005011">
    <property type="protein sequence ID" value="KAH3679200.1"/>
    <property type="molecule type" value="Genomic_DNA"/>
</dbReference>
<keyword evidence="1" id="KW-0547">Nucleotide-binding</keyword>
<protein>
    <submittedName>
        <fullName evidence="5">Uncharacterized protein</fullName>
    </submittedName>
</protein>
<dbReference type="SMART" id="SM00175">
    <property type="entry name" value="RAB"/>
    <property type="match status" value="1"/>
</dbReference>
<comment type="caution">
    <text evidence="5">The sequence shown here is derived from an EMBL/GenBank/DDBJ whole genome shotgun (WGS) entry which is preliminary data.</text>
</comment>
<sequence length="388" mass="43523">MMEDTTLNPTSQSTTPTNTTIRSTSTHSTTTPATSHRRHSRHHSHHYIPLVQPTAPTDSLHTTSKESKRRSMIYPTGTPIIPMDPTFGSSSTSNSLSLSEPSTPTQFAHRITTDPIMKHSSHRNLNHYQTHPDQLSTNNTSTNAIQSKPQAMIKLLLIGDANVGKSALILSYCDNFFSLDSTRTTIGVDLKIKIVNVDGIDFKAVIWDTAGQERYRNVIPSLYKGTNGIMLTYDLTDRLSFKGLYHWVEECFENTVSSSDQSETIFYIVGNKLDQIDSGEKERQVSKEDIKKFIHFVKTKYPSLKIHAVFEVSARYGGGNVYGLFDTVIKDLVENRCYLDEEDDSDDSSDHGAKRNKGRRRAVKMKKSVDLSTGVREQGSRGRNCCSY</sequence>
<dbReference type="AlphaFoldDB" id="A0A9P8PX71"/>
<dbReference type="PANTHER" id="PTHR47977">
    <property type="entry name" value="RAS-RELATED PROTEIN RAB"/>
    <property type="match status" value="1"/>
</dbReference>
<feature type="region of interest" description="Disordered" evidence="4">
    <location>
        <begin position="341"/>
        <end position="388"/>
    </location>
</feature>
<dbReference type="Proteomes" id="UP000774326">
    <property type="component" value="Unassembled WGS sequence"/>
</dbReference>
<dbReference type="OrthoDB" id="9989112at2759"/>
<dbReference type="InterPro" id="IPR050227">
    <property type="entry name" value="Rab"/>
</dbReference>
<evidence type="ECO:0000313" key="5">
    <source>
        <dbReference type="EMBL" id="KAH3679200.1"/>
    </source>
</evidence>
<dbReference type="FunFam" id="3.40.50.300:FF:001447">
    <property type="entry name" value="Ras-related protein Rab-1B"/>
    <property type="match status" value="1"/>
</dbReference>
<dbReference type="GO" id="GO:0012505">
    <property type="term" value="C:endomembrane system"/>
    <property type="evidence" value="ECO:0007669"/>
    <property type="project" value="UniProtKB-SubCell"/>
</dbReference>
<dbReference type="SUPFAM" id="SSF52540">
    <property type="entry name" value="P-loop containing nucleoside triphosphate hydrolases"/>
    <property type="match status" value="1"/>
</dbReference>
<dbReference type="PROSITE" id="PS51419">
    <property type="entry name" value="RAB"/>
    <property type="match status" value="1"/>
</dbReference>
<keyword evidence="6" id="KW-1185">Reference proteome</keyword>
<keyword evidence="2" id="KW-0342">GTP-binding</keyword>